<dbReference type="RefSeq" id="YP_010111594.1">
    <property type="nucleotide sequence ID" value="NC_055882.1"/>
</dbReference>
<evidence type="ECO:0000313" key="2">
    <source>
        <dbReference type="Proteomes" id="UP000593686"/>
    </source>
</evidence>
<keyword evidence="2" id="KW-1185">Reference proteome</keyword>
<accession>A0A7M1RYS1</accession>
<dbReference type="GeneID" id="65129998"/>
<sequence length="88" mass="10284">MISIIKSLNNILTKGELILHIEPVNTAIKSIKMINYKLYILTKDEENPRLILTFSRPLIPKESIEDLDEYATQEILKFILHGKLKEYE</sequence>
<reference evidence="1 2" key="1">
    <citation type="submission" date="2020-07" db="EMBL/GenBank/DDBJ databases">
        <title>Taxonomic proposal: Crassvirales, a new order of highly abundant and diverse bacterial viruses.</title>
        <authorList>
            <person name="Shkoporov A.N."/>
            <person name="Stockdale S.R."/>
            <person name="Guerin E."/>
            <person name="Ross R.P."/>
            <person name="Hill C."/>
        </authorList>
    </citation>
    <scope>NUCLEOTIDE SEQUENCE [LARGE SCALE GENOMIC DNA]</scope>
</reference>
<evidence type="ECO:0000313" key="1">
    <source>
        <dbReference type="EMBL" id="QOR59436.1"/>
    </source>
</evidence>
<dbReference type="Proteomes" id="UP000593686">
    <property type="component" value="Genome"/>
</dbReference>
<organism evidence="1 2">
    <name type="scientific">uncultured phage cr116_1</name>
    <dbReference type="NCBI Taxonomy" id="2772073"/>
    <lineage>
        <taxon>Viruses</taxon>
        <taxon>Duplodnaviria</taxon>
        <taxon>Heunggongvirae</taxon>
        <taxon>Uroviricota</taxon>
        <taxon>Caudoviricetes</taxon>
        <taxon>Crassvirales</taxon>
        <taxon>Steigviridae</taxon>
        <taxon>Asinivirinae</taxon>
        <taxon>Pamirivirus</taxon>
        <taxon>Pamirivirus faecium</taxon>
    </lineage>
</organism>
<proteinExistence type="predicted"/>
<protein>
    <submittedName>
        <fullName evidence="1">Uncharacterized protein</fullName>
    </submittedName>
</protein>
<name>A0A7M1RYS1_9CAUD</name>
<dbReference type="KEGG" id="vg:65129998"/>
<dbReference type="EMBL" id="MT774389">
    <property type="protein sequence ID" value="QOR59436.1"/>
    <property type="molecule type" value="Genomic_DNA"/>
</dbReference>